<dbReference type="InterPro" id="IPR030395">
    <property type="entry name" value="GP_PDE_dom"/>
</dbReference>
<feature type="non-terminal residue" evidence="2">
    <location>
        <position position="84"/>
    </location>
</feature>
<proteinExistence type="predicted"/>
<dbReference type="SUPFAM" id="SSF51695">
    <property type="entry name" value="PLC-like phosphodiesterases"/>
    <property type="match status" value="1"/>
</dbReference>
<dbReference type="AlphaFoldDB" id="X1Q819"/>
<gene>
    <name evidence="2" type="ORF">S12H4_08296</name>
</gene>
<dbReference type="PROSITE" id="PS51704">
    <property type="entry name" value="GP_PDE"/>
    <property type="match status" value="1"/>
</dbReference>
<dbReference type="GO" id="GO:0008081">
    <property type="term" value="F:phosphoric diester hydrolase activity"/>
    <property type="evidence" value="ECO:0007669"/>
    <property type="project" value="InterPro"/>
</dbReference>
<feature type="domain" description="GP-PDE" evidence="1">
    <location>
        <begin position="4"/>
        <end position="84"/>
    </location>
</feature>
<dbReference type="PANTHER" id="PTHR46211:SF14">
    <property type="entry name" value="GLYCEROPHOSPHODIESTER PHOSPHODIESTERASE"/>
    <property type="match status" value="1"/>
</dbReference>
<dbReference type="PANTHER" id="PTHR46211">
    <property type="entry name" value="GLYCEROPHOSPHORYL DIESTER PHOSPHODIESTERASE"/>
    <property type="match status" value="1"/>
</dbReference>
<dbReference type="InterPro" id="IPR017946">
    <property type="entry name" value="PLC-like_Pdiesterase_TIM-brl"/>
</dbReference>
<accession>X1Q819</accession>
<protein>
    <recommendedName>
        <fullName evidence="1">GP-PDE domain-containing protein</fullName>
    </recommendedName>
</protein>
<comment type="caution">
    <text evidence="2">The sequence shown here is derived from an EMBL/GenBank/DDBJ whole genome shotgun (WGS) entry which is preliminary data.</text>
</comment>
<dbReference type="Pfam" id="PF03009">
    <property type="entry name" value="GDPD"/>
    <property type="match status" value="1"/>
</dbReference>
<dbReference type="Gene3D" id="3.20.20.190">
    <property type="entry name" value="Phosphatidylinositol (PI) phosphodiesterase"/>
    <property type="match status" value="1"/>
</dbReference>
<organism evidence="2">
    <name type="scientific">marine sediment metagenome</name>
    <dbReference type="NCBI Taxonomy" id="412755"/>
    <lineage>
        <taxon>unclassified sequences</taxon>
        <taxon>metagenomes</taxon>
        <taxon>ecological metagenomes</taxon>
    </lineage>
</organism>
<evidence type="ECO:0000259" key="1">
    <source>
        <dbReference type="PROSITE" id="PS51704"/>
    </source>
</evidence>
<evidence type="ECO:0000313" key="2">
    <source>
        <dbReference type="EMBL" id="GAI64378.1"/>
    </source>
</evidence>
<sequence>MNKTFIWGHRGTGFIGTQNTLSSFQNAIDMGIDGIKTEIKLSKEGEVVLCYYNTLKKNGEDVPIQDLTIEEIKKLKLENNESIP</sequence>
<reference evidence="2" key="1">
    <citation type="journal article" date="2014" name="Front. Microbiol.">
        <title>High frequency of phylogenetically diverse reductive dehalogenase-homologous genes in deep subseafloor sedimentary metagenomes.</title>
        <authorList>
            <person name="Kawai M."/>
            <person name="Futagami T."/>
            <person name="Toyoda A."/>
            <person name="Takaki Y."/>
            <person name="Nishi S."/>
            <person name="Hori S."/>
            <person name="Arai W."/>
            <person name="Tsubouchi T."/>
            <person name="Morono Y."/>
            <person name="Uchiyama I."/>
            <person name="Ito T."/>
            <person name="Fujiyama A."/>
            <person name="Inagaki F."/>
            <person name="Takami H."/>
        </authorList>
    </citation>
    <scope>NUCLEOTIDE SEQUENCE</scope>
    <source>
        <strain evidence="2">Expedition CK06-06</strain>
    </source>
</reference>
<dbReference type="GO" id="GO:0006629">
    <property type="term" value="P:lipid metabolic process"/>
    <property type="evidence" value="ECO:0007669"/>
    <property type="project" value="InterPro"/>
</dbReference>
<name>X1Q819_9ZZZZ</name>
<dbReference type="EMBL" id="BARW01003189">
    <property type="protein sequence ID" value="GAI64378.1"/>
    <property type="molecule type" value="Genomic_DNA"/>
</dbReference>